<organism evidence="1 2">
    <name type="scientific">Pisum sativum</name>
    <name type="common">Garden pea</name>
    <name type="synonym">Lathyrus oleraceus</name>
    <dbReference type="NCBI Taxonomy" id="3888"/>
    <lineage>
        <taxon>Eukaryota</taxon>
        <taxon>Viridiplantae</taxon>
        <taxon>Streptophyta</taxon>
        <taxon>Embryophyta</taxon>
        <taxon>Tracheophyta</taxon>
        <taxon>Spermatophyta</taxon>
        <taxon>Magnoliopsida</taxon>
        <taxon>eudicotyledons</taxon>
        <taxon>Gunneridae</taxon>
        <taxon>Pentapetalae</taxon>
        <taxon>rosids</taxon>
        <taxon>fabids</taxon>
        <taxon>Fabales</taxon>
        <taxon>Fabaceae</taxon>
        <taxon>Papilionoideae</taxon>
        <taxon>50 kb inversion clade</taxon>
        <taxon>NPAAA clade</taxon>
        <taxon>Hologalegina</taxon>
        <taxon>IRL clade</taxon>
        <taxon>Fabeae</taxon>
        <taxon>Lathyrus</taxon>
    </lineage>
</organism>
<dbReference type="Gramene" id="Psat03G0550900-T1">
    <property type="protein sequence ID" value="KAI5431354.1"/>
    <property type="gene ID" value="KIW84_035509"/>
</dbReference>
<reference evidence="1 2" key="1">
    <citation type="journal article" date="2022" name="Nat. Genet.">
        <title>Improved pea reference genome and pan-genome highlight genomic features and evolutionary characteristics.</title>
        <authorList>
            <person name="Yang T."/>
            <person name="Liu R."/>
            <person name="Luo Y."/>
            <person name="Hu S."/>
            <person name="Wang D."/>
            <person name="Wang C."/>
            <person name="Pandey M.K."/>
            <person name="Ge S."/>
            <person name="Xu Q."/>
            <person name="Li N."/>
            <person name="Li G."/>
            <person name="Huang Y."/>
            <person name="Saxena R.K."/>
            <person name="Ji Y."/>
            <person name="Li M."/>
            <person name="Yan X."/>
            <person name="He Y."/>
            <person name="Liu Y."/>
            <person name="Wang X."/>
            <person name="Xiang C."/>
            <person name="Varshney R.K."/>
            <person name="Ding H."/>
            <person name="Gao S."/>
            <person name="Zong X."/>
        </authorList>
    </citation>
    <scope>NUCLEOTIDE SEQUENCE [LARGE SCALE GENOMIC DNA]</scope>
    <source>
        <strain evidence="1 2">cv. Zhongwan 6</strain>
    </source>
</reference>
<gene>
    <name evidence="1" type="ORF">KIW84_035509</name>
</gene>
<keyword evidence="2" id="KW-1185">Reference proteome</keyword>
<comment type="caution">
    <text evidence="1">The sequence shown here is derived from an EMBL/GenBank/DDBJ whole genome shotgun (WGS) entry which is preliminary data.</text>
</comment>
<evidence type="ECO:0000313" key="1">
    <source>
        <dbReference type="EMBL" id="KAI5431354.1"/>
    </source>
</evidence>
<dbReference type="Proteomes" id="UP001058974">
    <property type="component" value="Chromosome 3"/>
</dbReference>
<evidence type="ECO:0000313" key="2">
    <source>
        <dbReference type="Proteomes" id="UP001058974"/>
    </source>
</evidence>
<name>A0A9D4Y2D9_PEA</name>
<dbReference type="EMBL" id="JAMSHJ010000003">
    <property type="protein sequence ID" value="KAI5431354.1"/>
    <property type="molecule type" value="Genomic_DNA"/>
</dbReference>
<proteinExistence type="predicted"/>
<accession>A0A9D4Y2D9</accession>
<dbReference type="AlphaFoldDB" id="A0A9D4Y2D9"/>
<protein>
    <submittedName>
        <fullName evidence="1">Uncharacterized protein</fullName>
    </submittedName>
</protein>
<sequence length="109" mass="12022">MENIGNIDPLISQDSAYQLAPGMEERFNSLLNGLTPSKEIVEIPNDETINKMDTCDNIEALAETKKVKLKNGISFKLSNGYTTLLDEIEPDEEGEILTSGINSIFEDGE</sequence>